<evidence type="ECO:0000313" key="7">
    <source>
        <dbReference type="Proteomes" id="UP001589575"/>
    </source>
</evidence>
<accession>A0ABV5FX84</accession>
<dbReference type="InterPro" id="IPR020476">
    <property type="entry name" value="Nudix_hydrolase"/>
</dbReference>
<organism evidence="6 7">
    <name type="scientific">Citricoccus parietis</name>
    <dbReference type="NCBI Taxonomy" id="592307"/>
    <lineage>
        <taxon>Bacteria</taxon>
        <taxon>Bacillati</taxon>
        <taxon>Actinomycetota</taxon>
        <taxon>Actinomycetes</taxon>
        <taxon>Micrococcales</taxon>
        <taxon>Micrococcaceae</taxon>
        <taxon>Citricoccus</taxon>
    </lineage>
</organism>
<dbReference type="PANTHER" id="PTHR43046">
    <property type="entry name" value="GDP-MANNOSE MANNOSYL HYDROLASE"/>
    <property type="match status" value="1"/>
</dbReference>
<dbReference type="CDD" id="cd02883">
    <property type="entry name" value="NUDIX_Hydrolase"/>
    <property type="match status" value="1"/>
</dbReference>
<dbReference type="Pfam" id="PF00293">
    <property type="entry name" value="NUDIX"/>
    <property type="match status" value="1"/>
</dbReference>
<comment type="caution">
    <text evidence="6">The sequence shown here is derived from an EMBL/GenBank/DDBJ whole genome shotgun (WGS) entry which is preliminary data.</text>
</comment>
<evidence type="ECO:0000256" key="1">
    <source>
        <dbReference type="ARBA" id="ARBA00001946"/>
    </source>
</evidence>
<dbReference type="Proteomes" id="UP001589575">
    <property type="component" value="Unassembled WGS sequence"/>
</dbReference>
<comment type="cofactor">
    <cofactor evidence="1">
        <name>Mg(2+)</name>
        <dbReference type="ChEBI" id="CHEBI:18420"/>
    </cofactor>
</comment>
<evidence type="ECO:0000256" key="3">
    <source>
        <dbReference type="ARBA" id="ARBA00022801"/>
    </source>
</evidence>
<dbReference type="SUPFAM" id="SSF55811">
    <property type="entry name" value="Nudix"/>
    <property type="match status" value="1"/>
</dbReference>
<proteinExistence type="inferred from homology"/>
<keyword evidence="3 4" id="KW-0378">Hydrolase</keyword>
<dbReference type="InterPro" id="IPR015797">
    <property type="entry name" value="NUDIX_hydrolase-like_dom_sf"/>
</dbReference>
<comment type="similarity">
    <text evidence="2 4">Belongs to the Nudix hydrolase family.</text>
</comment>
<protein>
    <submittedName>
        <fullName evidence="6">NUDIX hydrolase</fullName>
    </submittedName>
</protein>
<feature type="domain" description="Nudix hydrolase" evidence="5">
    <location>
        <begin position="25"/>
        <end position="160"/>
    </location>
</feature>
<dbReference type="EMBL" id="JBHMFI010000001">
    <property type="protein sequence ID" value="MFB9071280.1"/>
    <property type="molecule type" value="Genomic_DNA"/>
</dbReference>
<evidence type="ECO:0000259" key="5">
    <source>
        <dbReference type="PROSITE" id="PS51462"/>
    </source>
</evidence>
<name>A0ABV5FX84_9MICC</name>
<dbReference type="InterPro" id="IPR020084">
    <property type="entry name" value="NUDIX_hydrolase_CS"/>
</dbReference>
<evidence type="ECO:0000256" key="2">
    <source>
        <dbReference type="ARBA" id="ARBA00005582"/>
    </source>
</evidence>
<dbReference type="InterPro" id="IPR000086">
    <property type="entry name" value="NUDIX_hydrolase_dom"/>
</dbReference>
<dbReference type="GO" id="GO:0016787">
    <property type="term" value="F:hydrolase activity"/>
    <property type="evidence" value="ECO:0007669"/>
    <property type="project" value="UniProtKB-KW"/>
</dbReference>
<dbReference type="PANTHER" id="PTHR43046:SF16">
    <property type="entry name" value="ADP-RIBOSE PYROPHOSPHATASE YJHB-RELATED"/>
    <property type="match status" value="1"/>
</dbReference>
<dbReference type="PROSITE" id="PS00893">
    <property type="entry name" value="NUDIX_BOX"/>
    <property type="match status" value="1"/>
</dbReference>
<keyword evidence="7" id="KW-1185">Reference proteome</keyword>
<sequence>MWSATHPVFQTRPSPTSRLVSMDFDSRVGAYGVVIRDRALLLSLWAGPTENIWTLPGGQVELGEQPHEACVREIMEETGYQAELGELLGVTSRTIEGGHRISHPGRPLLTVQVLYRAAVVSGELRPEVDGSSIDAAWIPLAELHRHRTSPTVQRALELAGASR</sequence>
<dbReference type="PRINTS" id="PR00502">
    <property type="entry name" value="NUDIXFAMILY"/>
</dbReference>
<evidence type="ECO:0000313" key="6">
    <source>
        <dbReference type="EMBL" id="MFB9071280.1"/>
    </source>
</evidence>
<dbReference type="PROSITE" id="PS51462">
    <property type="entry name" value="NUDIX"/>
    <property type="match status" value="1"/>
</dbReference>
<reference evidence="6 7" key="1">
    <citation type="submission" date="2024-09" db="EMBL/GenBank/DDBJ databases">
        <authorList>
            <person name="Sun Q."/>
            <person name="Mori K."/>
        </authorList>
    </citation>
    <scope>NUCLEOTIDE SEQUENCE [LARGE SCALE GENOMIC DNA]</scope>
    <source>
        <strain evidence="6 7">CCM 7609</strain>
    </source>
</reference>
<gene>
    <name evidence="6" type="ORF">ACFFX0_08760</name>
</gene>
<evidence type="ECO:0000256" key="4">
    <source>
        <dbReference type="RuleBase" id="RU003476"/>
    </source>
</evidence>
<dbReference type="Gene3D" id="3.90.79.10">
    <property type="entry name" value="Nucleoside Triphosphate Pyrophosphohydrolase"/>
    <property type="match status" value="1"/>
</dbReference>